<dbReference type="STRING" id="554065.E1ZBK8"/>
<dbReference type="FunCoup" id="E1ZBK8">
    <property type="interactions" value="2044"/>
</dbReference>
<dbReference type="KEGG" id="cvr:CHLNCDRAFT_57546"/>
<dbReference type="OrthoDB" id="515351at2759"/>
<feature type="compositionally biased region" description="Basic and acidic residues" evidence="2">
    <location>
        <begin position="85"/>
        <end position="100"/>
    </location>
</feature>
<name>E1ZBK8_CHLVA</name>
<dbReference type="GeneID" id="17356299"/>
<keyword evidence="4" id="KW-1185">Reference proteome</keyword>
<dbReference type="GO" id="GO:0006406">
    <property type="term" value="P:mRNA export from nucleus"/>
    <property type="evidence" value="ECO:0007669"/>
    <property type="project" value="TreeGrafter"/>
</dbReference>
<dbReference type="EMBL" id="GL433841">
    <property type="protein sequence ID" value="EFN56661.1"/>
    <property type="molecule type" value="Genomic_DNA"/>
</dbReference>
<gene>
    <name evidence="3" type="ORF">CHLNCDRAFT_57546</name>
</gene>
<feature type="region of interest" description="Disordered" evidence="2">
    <location>
        <begin position="221"/>
        <end position="242"/>
    </location>
</feature>
<dbReference type="InterPro" id="IPR035979">
    <property type="entry name" value="RBD_domain_sf"/>
</dbReference>
<evidence type="ECO:0000256" key="2">
    <source>
        <dbReference type="SAM" id="MobiDB-lite"/>
    </source>
</evidence>
<dbReference type="InterPro" id="IPR051229">
    <property type="entry name" value="ALYREF_mRNA_export"/>
</dbReference>
<accession>E1ZBK8</accession>
<evidence type="ECO:0008006" key="5">
    <source>
        <dbReference type="Google" id="ProtNLM"/>
    </source>
</evidence>
<dbReference type="PANTHER" id="PTHR19965:SF35">
    <property type="entry name" value="RNA ANNEALING PROTEIN YRA1"/>
    <property type="match status" value="1"/>
</dbReference>
<organism evidence="4">
    <name type="scientific">Chlorella variabilis</name>
    <name type="common">Green alga</name>
    <dbReference type="NCBI Taxonomy" id="554065"/>
    <lineage>
        <taxon>Eukaryota</taxon>
        <taxon>Viridiplantae</taxon>
        <taxon>Chlorophyta</taxon>
        <taxon>core chlorophytes</taxon>
        <taxon>Trebouxiophyceae</taxon>
        <taxon>Chlorellales</taxon>
        <taxon>Chlorellaceae</taxon>
        <taxon>Chlorella clade</taxon>
        <taxon>Chlorella</taxon>
    </lineage>
</organism>
<feature type="compositionally biased region" description="Gly residues" evidence="2">
    <location>
        <begin position="73"/>
        <end position="84"/>
    </location>
</feature>
<dbReference type="InParanoid" id="E1ZBK8"/>
<dbReference type="AlphaFoldDB" id="E1ZBK8"/>
<proteinExistence type="predicted"/>
<feature type="compositionally biased region" description="Basic and acidic residues" evidence="2">
    <location>
        <begin position="10"/>
        <end position="33"/>
    </location>
</feature>
<sequence>MAAEAALNKSLDDLIAEQRQKKDTKTQKKEVRRGNKPGGDRPGPGGSRAPKRVSGGGPPPRREPRNLSITVKGGVGKRVSAGGGVREEREREDPQRREAALEGGAKWGHDMYRGPVGGGGGGGGARRGPRDPTPLGTKLGRSEGTAEVIFEDAGHAERAMRKYNNVQLDGNAMQIELIPQAAPSAGGGAGGPRTLSSGIRISGERGGTRMVQLTRHFQQAAGGATRVRGRGSVRSGVMAMQE</sequence>
<evidence type="ECO:0000256" key="1">
    <source>
        <dbReference type="ARBA" id="ARBA00022884"/>
    </source>
</evidence>
<protein>
    <recommendedName>
        <fullName evidence="5">RRM domain-containing protein</fullName>
    </recommendedName>
</protein>
<dbReference type="GO" id="GO:0005634">
    <property type="term" value="C:nucleus"/>
    <property type="evidence" value="ECO:0007669"/>
    <property type="project" value="TreeGrafter"/>
</dbReference>
<dbReference type="RefSeq" id="XP_005848763.1">
    <property type="nucleotide sequence ID" value="XM_005848701.1"/>
</dbReference>
<dbReference type="GO" id="GO:0003729">
    <property type="term" value="F:mRNA binding"/>
    <property type="evidence" value="ECO:0007669"/>
    <property type="project" value="TreeGrafter"/>
</dbReference>
<evidence type="ECO:0000313" key="4">
    <source>
        <dbReference type="Proteomes" id="UP000008141"/>
    </source>
</evidence>
<feature type="compositionally biased region" description="Gly residues" evidence="2">
    <location>
        <begin position="115"/>
        <end position="126"/>
    </location>
</feature>
<evidence type="ECO:0000313" key="3">
    <source>
        <dbReference type="EMBL" id="EFN56661.1"/>
    </source>
</evidence>
<feature type="compositionally biased region" description="Gly residues" evidence="2">
    <location>
        <begin position="36"/>
        <end position="46"/>
    </location>
</feature>
<dbReference type="Proteomes" id="UP000008141">
    <property type="component" value="Unassembled WGS sequence"/>
</dbReference>
<keyword evidence="1" id="KW-0694">RNA-binding</keyword>
<dbReference type="Gene3D" id="3.30.70.330">
    <property type="match status" value="1"/>
</dbReference>
<feature type="region of interest" description="Disordered" evidence="2">
    <location>
        <begin position="1"/>
        <end position="140"/>
    </location>
</feature>
<dbReference type="InterPro" id="IPR012677">
    <property type="entry name" value="Nucleotide-bd_a/b_plait_sf"/>
</dbReference>
<reference evidence="3 4" key="1">
    <citation type="journal article" date="2010" name="Plant Cell">
        <title>The Chlorella variabilis NC64A genome reveals adaptation to photosymbiosis, coevolution with viruses, and cryptic sex.</title>
        <authorList>
            <person name="Blanc G."/>
            <person name="Duncan G."/>
            <person name="Agarkova I."/>
            <person name="Borodovsky M."/>
            <person name="Gurnon J."/>
            <person name="Kuo A."/>
            <person name="Lindquist E."/>
            <person name="Lucas S."/>
            <person name="Pangilinan J."/>
            <person name="Polle J."/>
            <person name="Salamov A."/>
            <person name="Terry A."/>
            <person name="Yamada T."/>
            <person name="Dunigan D.D."/>
            <person name="Grigoriev I.V."/>
            <person name="Claverie J.M."/>
            <person name="Van Etten J.L."/>
        </authorList>
    </citation>
    <scope>NUCLEOTIDE SEQUENCE [LARGE SCALE GENOMIC DNA]</scope>
    <source>
        <strain evidence="3 4">NC64A</strain>
    </source>
</reference>
<dbReference type="SUPFAM" id="SSF54928">
    <property type="entry name" value="RNA-binding domain, RBD"/>
    <property type="match status" value="1"/>
</dbReference>
<dbReference type="PANTHER" id="PTHR19965">
    <property type="entry name" value="RNA AND EXPORT FACTOR BINDING PROTEIN"/>
    <property type="match status" value="1"/>
</dbReference>